<comment type="caution">
    <text evidence="7">The sequence shown here is derived from an EMBL/GenBank/DDBJ whole genome shotgun (WGS) entry which is preliminary data.</text>
</comment>
<dbReference type="InterPro" id="IPR027469">
    <property type="entry name" value="Cation_efflux_TMD_sf"/>
</dbReference>
<feature type="transmembrane region" description="Helical" evidence="5">
    <location>
        <begin position="25"/>
        <end position="50"/>
    </location>
</feature>
<evidence type="ECO:0000256" key="3">
    <source>
        <dbReference type="ARBA" id="ARBA00022989"/>
    </source>
</evidence>
<keyword evidence="2 5" id="KW-0812">Transmembrane</keyword>
<feature type="transmembrane region" description="Helical" evidence="5">
    <location>
        <begin position="153"/>
        <end position="170"/>
    </location>
</feature>
<keyword evidence="8" id="KW-1185">Reference proteome</keyword>
<organism evidence="7 8">
    <name type="scientific">Sulfuritortus calidifontis</name>
    <dbReference type="NCBI Taxonomy" id="1914471"/>
    <lineage>
        <taxon>Bacteria</taxon>
        <taxon>Pseudomonadati</taxon>
        <taxon>Pseudomonadota</taxon>
        <taxon>Betaproteobacteria</taxon>
        <taxon>Nitrosomonadales</taxon>
        <taxon>Thiobacillaceae</taxon>
        <taxon>Sulfuritortus</taxon>
    </lineage>
</organism>
<reference evidence="7 8" key="1">
    <citation type="submission" date="2019-03" db="EMBL/GenBank/DDBJ databases">
        <title>Genomic Encyclopedia of Type Strains, Phase IV (KMG-IV): sequencing the most valuable type-strain genomes for metagenomic binning, comparative biology and taxonomic classification.</title>
        <authorList>
            <person name="Goeker M."/>
        </authorList>
    </citation>
    <scope>NUCLEOTIDE SEQUENCE [LARGE SCALE GENOMIC DNA]</scope>
    <source>
        <strain evidence="7 8">DSM 103923</strain>
    </source>
</reference>
<evidence type="ECO:0000256" key="4">
    <source>
        <dbReference type="ARBA" id="ARBA00023136"/>
    </source>
</evidence>
<evidence type="ECO:0000256" key="2">
    <source>
        <dbReference type="ARBA" id="ARBA00022692"/>
    </source>
</evidence>
<evidence type="ECO:0000259" key="6">
    <source>
        <dbReference type="Pfam" id="PF01545"/>
    </source>
</evidence>
<evidence type="ECO:0000256" key="1">
    <source>
        <dbReference type="ARBA" id="ARBA00004141"/>
    </source>
</evidence>
<evidence type="ECO:0000313" key="7">
    <source>
        <dbReference type="EMBL" id="TCS70920.1"/>
    </source>
</evidence>
<evidence type="ECO:0000256" key="5">
    <source>
        <dbReference type="SAM" id="Phobius"/>
    </source>
</evidence>
<keyword evidence="3 5" id="KW-1133">Transmembrane helix</keyword>
<keyword evidence="4 5" id="KW-0472">Membrane</keyword>
<comment type="subcellular location">
    <subcellularLocation>
        <location evidence="1">Membrane</location>
        <topology evidence="1">Multi-pass membrane protein</topology>
    </subcellularLocation>
</comment>
<dbReference type="GO" id="GO:0008324">
    <property type="term" value="F:monoatomic cation transmembrane transporter activity"/>
    <property type="evidence" value="ECO:0007669"/>
    <property type="project" value="InterPro"/>
</dbReference>
<name>A0A4R3JTX0_9PROT</name>
<dbReference type="GO" id="GO:0016020">
    <property type="term" value="C:membrane"/>
    <property type="evidence" value="ECO:0007669"/>
    <property type="project" value="UniProtKB-SubCell"/>
</dbReference>
<feature type="transmembrane region" description="Helical" evidence="5">
    <location>
        <begin position="113"/>
        <end position="133"/>
    </location>
</feature>
<feature type="domain" description="Cation efflux protein transmembrane" evidence="6">
    <location>
        <begin position="24"/>
        <end position="201"/>
    </location>
</feature>
<gene>
    <name evidence="7" type="ORF">EDC61_11374</name>
</gene>
<dbReference type="AlphaFoldDB" id="A0A4R3JTX0"/>
<dbReference type="Gene3D" id="1.20.1510.10">
    <property type="entry name" value="Cation efflux protein transmembrane domain"/>
    <property type="match status" value="1"/>
</dbReference>
<feature type="transmembrane region" description="Helical" evidence="5">
    <location>
        <begin position="82"/>
        <end position="101"/>
    </location>
</feature>
<dbReference type="Proteomes" id="UP000295135">
    <property type="component" value="Unassembled WGS sequence"/>
</dbReference>
<dbReference type="SUPFAM" id="SSF161111">
    <property type="entry name" value="Cation efflux protein transmembrane domain-like"/>
    <property type="match status" value="1"/>
</dbReference>
<dbReference type="InterPro" id="IPR058533">
    <property type="entry name" value="Cation_efflux_TM"/>
</dbReference>
<feature type="transmembrane region" description="Helical" evidence="5">
    <location>
        <begin position="176"/>
        <end position="194"/>
    </location>
</feature>
<proteinExistence type="predicted"/>
<accession>A0A4R3JTX0</accession>
<protein>
    <submittedName>
        <fullName evidence="7">Cation efflux family protein</fullName>
    </submittedName>
</protein>
<dbReference type="EMBL" id="SLZY01000013">
    <property type="protein sequence ID" value="TCS70920.1"/>
    <property type="molecule type" value="Genomic_DNA"/>
</dbReference>
<evidence type="ECO:0000313" key="8">
    <source>
        <dbReference type="Proteomes" id="UP000295135"/>
    </source>
</evidence>
<sequence>MDDCCINKTCAIDGLRERQSATLRIVLLVNAAMFLVELVSGLLAGSVALLADSLDMLGDALVYGFSLYVVSRGPVWKARAAVAKAAVMGLFGVFVFGQVVYKLLYPQLPTVEAMGAIGALAFAANGACFALLWRHRAEDINMRSVWLCSRNDLIANVSVLFAALAVWMTFSPWPDIAVGALICAVFLRSAFLVAREARAELGLNHAQPPAAADAPQAARR</sequence>
<dbReference type="OrthoDB" id="9799649at2"/>
<dbReference type="Pfam" id="PF01545">
    <property type="entry name" value="Cation_efflux"/>
    <property type="match status" value="1"/>
</dbReference>
<feature type="transmembrane region" description="Helical" evidence="5">
    <location>
        <begin position="56"/>
        <end position="75"/>
    </location>
</feature>